<dbReference type="Proteomes" id="UP000032025">
    <property type="component" value="Unassembled WGS sequence"/>
</dbReference>
<dbReference type="InterPro" id="IPR022642">
    <property type="entry name" value="CheR_C"/>
</dbReference>
<evidence type="ECO:0000313" key="3">
    <source>
        <dbReference type="Proteomes" id="UP000032025"/>
    </source>
</evidence>
<dbReference type="SMART" id="SM00138">
    <property type="entry name" value="MeTrc"/>
    <property type="match status" value="1"/>
</dbReference>
<dbReference type="InterPro" id="IPR050903">
    <property type="entry name" value="Bact_Chemotaxis_MeTrfase"/>
</dbReference>
<accession>A0A0C9NCR7</accession>
<comment type="caution">
    <text evidence="2">The sequence shown here is derived from an EMBL/GenBank/DDBJ whole genome shotgun (WGS) entry which is preliminary data.</text>
</comment>
<keyword evidence="3" id="KW-1185">Reference proteome</keyword>
<dbReference type="EMBL" id="BBJS01000011">
    <property type="protein sequence ID" value="GAN12548.1"/>
    <property type="molecule type" value="Genomic_DNA"/>
</dbReference>
<dbReference type="SUPFAM" id="SSF53335">
    <property type="entry name" value="S-adenosyl-L-methionine-dependent methyltransferases"/>
    <property type="match status" value="1"/>
</dbReference>
<dbReference type="InterPro" id="IPR029063">
    <property type="entry name" value="SAM-dependent_MTases_sf"/>
</dbReference>
<gene>
    <name evidence="2" type="primary">cheR</name>
    <name evidence="2" type="ORF">SP6_11_00470</name>
</gene>
<dbReference type="PRINTS" id="PR00996">
    <property type="entry name" value="CHERMTFRASE"/>
</dbReference>
<dbReference type="Gene3D" id="3.40.50.150">
    <property type="entry name" value="Vaccinia Virus protein VP39"/>
    <property type="match status" value="1"/>
</dbReference>
<feature type="domain" description="CheR-type methyltransferase" evidence="1">
    <location>
        <begin position="23"/>
        <end position="289"/>
    </location>
</feature>
<evidence type="ECO:0000259" key="1">
    <source>
        <dbReference type="PROSITE" id="PS50123"/>
    </source>
</evidence>
<dbReference type="PANTHER" id="PTHR24422:SF21">
    <property type="entry name" value="CHEMOTAXIS PROTEIN METHYLTRANSFERASE 1"/>
    <property type="match status" value="1"/>
</dbReference>
<dbReference type="PANTHER" id="PTHR24422">
    <property type="entry name" value="CHEMOTAXIS PROTEIN METHYLTRANSFERASE"/>
    <property type="match status" value="1"/>
</dbReference>
<dbReference type="PROSITE" id="PS50123">
    <property type="entry name" value="CHER"/>
    <property type="match status" value="1"/>
</dbReference>
<sequence>MAPGMRTVLSETPFPGAQPPMASTQAFNVLAALLEARTGQQIVRHRSTRVDTVLMPLMRERRLDTLDQLVTAILDGSDPSLAGRVVDALVNCETSFFRDPHVFDLIVEAIAMVEKTGRRARIWSMGCSTGQEPLSIAMVFAERNETLGTPIPEIVATDVSEAALARARAGCFTQFEVQRGLPIRHLVRWFEGRANNEWVARPELLRHVAFRQMNLVSDPPPGGGFDLVLCRNVMLYFAPEPKRRAFQTLASAMRPSAGLILGAGETVIGQTGLFRLNPGGRGLYEKTEMEEMPRAS</sequence>
<dbReference type="Pfam" id="PF01739">
    <property type="entry name" value="CheR"/>
    <property type="match status" value="1"/>
</dbReference>
<reference evidence="2 3" key="1">
    <citation type="submission" date="2014-08" db="EMBL/GenBank/DDBJ databases">
        <title>Whole genome shotgun sequence of Sphingomonas paucimobilis NBRC 13935.</title>
        <authorList>
            <person name="Hosoyama A."/>
            <person name="Hashimoto M."/>
            <person name="Hosoyama Y."/>
            <person name="Noguchi M."/>
            <person name="Uohara A."/>
            <person name="Ohji S."/>
            <person name="Katano-Makiyama Y."/>
            <person name="Ichikawa N."/>
            <person name="Kimura A."/>
            <person name="Yamazoe A."/>
            <person name="Fujita N."/>
        </authorList>
    </citation>
    <scope>NUCLEOTIDE SEQUENCE [LARGE SCALE GENOMIC DNA]</scope>
    <source>
        <strain evidence="2 3">NBRC 13935</strain>
    </source>
</reference>
<evidence type="ECO:0000313" key="2">
    <source>
        <dbReference type="EMBL" id="GAN12548.1"/>
    </source>
</evidence>
<proteinExistence type="predicted"/>
<name>A0A0C9NCR7_SPHPI</name>
<dbReference type="InterPro" id="IPR000780">
    <property type="entry name" value="CheR_MeTrfase"/>
</dbReference>
<dbReference type="SUPFAM" id="SSF47757">
    <property type="entry name" value="Chemotaxis receptor methyltransferase CheR, N-terminal domain"/>
    <property type="match status" value="1"/>
</dbReference>
<protein>
    <submittedName>
        <fullName evidence="2">CheR protein</fullName>
    </submittedName>
</protein>
<dbReference type="GO" id="GO:0008757">
    <property type="term" value="F:S-adenosylmethionine-dependent methyltransferase activity"/>
    <property type="evidence" value="ECO:0007669"/>
    <property type="project" value="InterPro"/>
</dbReference>
<organism evidence="2 3">
    <name type="scientific">Sphingomonas paucimobilis NBRC 13935</name>
    <dbReference type="NCBI Taxonomy" id="1219050"/>
    <lineage>
        <taxon>Bacteria</taxon>
        <taxon>Pseudomonadati</taxon>
        <taxon>Pseudomonadota</taxon>
        <taxon>Alphaproteobacteria</taxon>
        <taxon>Sphingomonadales</taxon>
        <taxon>Sphingomonadaceae</taxon>
        <taxon>Sphingomonas</taxon>
    </lineage>
</organism>
<dbReference type="AlphaFoldDB" id="A0A0C9NCR7"/>